<protein>
    <submittedName>
        <fullName evidence="1">(salmon louse) hypothetical protein</fullName>
    </submittedName>
</protein>
<evidence type="ECO:0000313" key="1">
    <source>
        <dbReference type="EMBL" id="CAF3016688.1"/>
    </source>
</evidence>
<evidence type="ECO:0000313" key="2">
    <source>
        <dbReference type="Proteomes" id="UP000675881"/>
    </source>
</evidence>
<reference evidence="1" key="1">
    <citation type="submission" date="2021-02" db="EMBL/GenBank/DDBJ databases">
        <authorList>
            <person name="Bekaert M."/>
        </authorList>
    </citation>
    <scope>NUCLEOTIDE SEQUENCE</scope>
    <source>
        <strain evidence="1">IoA-00</strain>
    </source>
</reference>
<dbReference type="Proteomes" id="UP000675881">
    <property type="component" value="Chromosome 8"/>
</dbReference>
<organism evidence="1 2">
    <name type="scientific">Lepeophtheirus salmonis</name>
    <name type="common">Salmon louse</name>
    <name type="synonym">Caligus salmonis</name>
    <dbReference type="NCBI Taxonomy" id="72036"/>
    <lineage>
        <taxon>Eukaryota</taxon>
        <taxon>Metazoa</taxon>
        <taxon>Ecdysozoa</taxon>
        <taxon>Arthropoda</taxon>
        <taxon>Crustacea</taxon>
        <taxon>Multicrustacea</taxon>
        <taxon>Hexanauplia</taxon>
        <taxon>Copepoda</taxon>
        <taxon>Siphonostomatoida</taxon>
        <taxon>Caligidae</taxon>
        <taxon>Lepeophtheirus</taxon>
    </lineage>
</organism>
<dbReference type="AlphaFoldDB" id="A0A7R8D3H1"/>
<accession>A0A7R8D3H1</accession>
<name>A0A7R8D3H1_LEPSM</name>
<dbReference type="EMBL" id="HG994587">
    <property type="protein sequence ID" value="CAF3016688.1"/>
    <property type="molecule type" value="Genomic_DNA"/>
</dbReference>
<sequence length="122" mass="14314">MDWSGTSNFERSGIGLDLDAHERSIHTLERFFFCHRNGKFHEVRFLSGEYTLLPAFIDVLIRANSRWGHDVMILYLALYLANDVDTEIFYDCELAFRLLDFESQTLSVLWTFVWEHVSDGSE</sequence>
<proteinExistence type="predicted"/>
<gene>
    <name evidence="1" type="ORF">LSAA_14163</name>
</gene>
<keyword evidence="2" id="KW-1185">Reference proteome</keyword>